<dbReference type="PANTHER" id="PTHR33116">
    <property type="entry name" value="REVERSE TRANSCRIPTASE ZINC-BINDING DOMAIN-CONTAINING PROTEIN-RELATED-RELATED"/>
    <property type="match status" value="1"/>
</dbReference>
<evidence type="ECO:0000313" key="2">
    <source>
        <dbReference type="EMBL" id="WVZ55170.1"/>
    </source>
</evidence>
<organism evidence="2 3">
    <name type="scientific">Paspalum notatum var. saurae</name>
    <dbReference type="NCBI Taxonomy" id="547442"/>
    <lineage>
        <taxon>Eukaryota</taxon>
        <taxon>Viridiplantae</taxon>
        <taxon>Streptophyta</taxon>
        <taxon>Embryophyta</taxon>
        <taxon>Tracheophyta</taxon>
        <taxon>Spermatophyta</taxon>
        <taxon>Magnoliopsida</taxon>
        <taxon>Liliopsida</taxon>
        <taxon>Poales</taxon>
        <taxon>Poaceae</taxon>
        <taxon>PACMAD clade</taxon>
        <taxon>Panicoideae</taxon>
        <taxon>Andropogonodae</taxon>
        <taxon>Paspaleae</taxon>
        <taxon>Paspalinae</taxon>
        <taxon>Paspalum</taxon>
    </lineage>
</organism>
<dbReference type="Proteomes" id="UP001341281">
    <property type="component" value="Chromosome 02"/>
</dbReference>
<dbReference type="CDD" id="cd01650">
    <property type="entry name" value="RT_nLTR_like"/>
    <property type="match status" value="1"/>
</dbReference>
<evidence type="ECO:0000313" key="3">
    <source>
        <dbReference type="Proteomes" id="UP001341281"/>
    </source>
</evidence>
<dbReference type="Pfam" id="PF00078">
    <property type="entry name" value="RVT_1"/>
    <property type="match status" value="1"/>
</dbReference>
<dbReference type="PANTHER" id="PTHR33116:SF78">
    <property type="entry name" value="OS12G0587133 PROTEIN"/>
    <property type="match status" value="1"/>
</dbReference>
<dbReference type="Pfam" id="PF13966">
    <property type="entry name" value="zf-RVT"/>
    <property type="match status" value="1"/>
</dbReference>
<dbReference type="InterPro" id="IPR000477">
    <property type="entry name" value="RT_dom"/>
</dbReference>
<feature type="domain" description="Reverse transcriptase" evidence="1">
    <location>
        <begin position="1"/>
        <end position="218"/>
    </location>
</feature>
<dbReference type="InterPro" id="IPR043502">
    <property type="entry name" value="DNA/RNA_pol_sf"/>
</dbReference>
<reference evidence="2 3" key="1">
    <citation type="submission" date="2024-02" db="EMBL/GenBank/DDBJ databases">
        <title>High-quality chromosome-scale genome assembly of Pensacola bahiagrass (Paspalum notatum Flugge var. saurae).</title>
        <authorList>
            <person name="Vega J.M."/>
            <person name="Podio M."/>
            <person name="Orjuela J."/>
            <person name="Siena L.A."/>
            <person name="Pessino S.C."/>
            <person name="Combes M.C."/>
            <person name="Mariac C."/>
            <person name="Albertini E."/>
            <person name="Pupilli F."/>
            <person name="Ortiz J.P.A."/>
            <person name="Leblanc O."/>
        </authorList>
    </citation>
    <scope>NUCLEOTIDE SEQUENCE [LARGE SCALE GENOMIC DNA]</scope>
    <source>
        <strain evidence="2">R1</strain>
        <tissue evidence="2">Leaf</tissue>
    </source>
</reference>
<dbReference type="AlphaFoldDB" id="A0AAQ3SLI8"/>
<name>A0AAQ3SLI8_PASNO</name>
<dbReference type="EMBL" id="CP144746">
    <property type="protein sequence ID" value="WVZ55170.1"/>
    <property type="molecule type" value="Genomic_DNA"/>
</dbReference>
<proteinExistence type="predicted"/>
<protein>
    <recommendedName>
        <fullName evidence="1">Reverse transcriptase domain-containing protein</fullName>
    </recommendedName>
</protein>
<keyword evidence="3" id="KW-1185">Reference proteome</keyword>
<gene>
    <name evidence="2" type="ORF">U9M48_005869</name>
</gene>
<dbReference type="SUPFAM" id="SSF56672">
    <property type="entry name" value="DNA/RNA polymerases"/>
    <property type="match status" value="1"/>
</dbReference>
<accession>A0AAQ3SLI8</accession>
<sequence>MTAINFFFQEHDQHFKMLNSAHICLLPKRTAASSISDFRPINLTHSLDIAKAFDSVRRDYLLEVLQRMGFGVRWRAWVSILLKSATSSVLLNGVRGNSFQHGRGLRQGDPLSPLLFILAIDPLQKMFNFASQQGILSPIGHRAARLRVSLYADDAALDEVQAAQQILAVFSEASGLTTNINKCAVYPICCESVSLDDIMQPFPCQIKSFPCTYIGLPLSCRPLRKVDFQSVIDKLAAKLATWKGRSLDKSSRLTLVNSVLSAMPVHFLTVFPLKKWAIKKIDKIRRSFLWRGAQEANGGHCLVQWKKSARPKIMGGLGIIDIERFSRALRLRWLWFQWTDSSRLWVGTEPPCDKMDAALFRASTMVSVGNGASTSFWHDSWLDGKAPMDIAPNLYPFAWRKNKKVSEELTDLNWTRGLWRMETTQQLEEFISLWNLLEDIQLSDQEDSIQWKWTANGIYSSKSAYMAQFHGSLCTFKANLIRKAHAEGKHKFFTMLLIQAKILTADKLILRQWPCNSMCVLCDQEEETALHLCLKCPFALEVWEALRQWSNNLLLPPPPHVGSIEDWWTTALQNKPKDKKRTIAGILMYIAWNIWKERNRRIFNNKQASPSVVFNLPKEEMDLRKSACGHPSLI</sequence>
<evidence type="ECO:0000259" key="1">
    <source>
        <dbReference type="PROSITE" id="PS50878"/>
    </source>
</evidence>
<dbReference type="PROSITE" id="PS50878">
    <property type="entry name" value="RT_POL"/>
    <property type="match status" value="1"/>
</dbReference>
<dbReference type="InterPro" id="IPR026960">
    <property type="entry name" value="RVT-Znf"/>
</dbReference>